<accession>A0A072V399</accession>
<reference evidence="2 4" key="2">
    <citation type="journal article" date="2014" name="BMC Genomics">
        <title>An improved genome release (version Mt4.0) for the model legume Medicago truncatula.</title>
        <authorList>
            <person name="Tang H."/>
            <person name="Krishnakumar V."/>
            <person name="Bidwell S."/>
            <person name="Rosen B."/>
            <person name="Chan A."/>
            <person name="Zhou S."/>
            <person name="Gentzbittel L."/>
            <person name="Childs K.L."/>
            <person name="Yandell M."/>
            <person name="Gundlach H."/>
            <person name="Mayer K.F."/>
            <person name="Schwartz D.C."/>
            <person name="Town C.D."/>
        </authorList>
    </citation>
    <scope>GENOME REANNOTATION</scope>
    <source>
        <strain evidence="2">A17</strain>
        <strain evidence="3 4">cv. Jemalong A17</strain>
    </source>
</reference>
<protein>
    <submittedName>
        <fullName evidence="2 3">Uncharacterized protein</fullName>
    </submittedName>
</protein>
<feature type="compositionally biased region" description="Basic and acidic residues" evidence="1">
    <location>
        <begin position="314"/>
        <end position="330"/>
    </location>
</feature>
<feature type="region of interest" description="Disordered" evidence="1">
    <location>
        <begin position="26"/>
        <end position="56"/>
    </location>
</feature>
<evidence type="ECO:0000313" key="4">
    <source>
        <dbReference type="Proteomes" id="UP000002051"/>
    </source>
</evidence>
<proteinExistence type="predicted"/>
<gene>
    <name evidence="2" type="ordered locus">MTR_3g111810</name>
</gene>
<feature type="compositionally biased region" description="Polar residues" evidence="1">
    <location>
        <begin position="591"/>
        <end position="604"/>
    </location>
</feature>
<sequence length="634" mass="69100">MALERQRSLSNPYPYWPGIDAASLPPKSDIVPDASPHSKLMSSLSDSSRQHQSKNSELISGIQGLSDGASTCLSNGVSGWSNYPLQGGLYPLQHNIDLHCDQNFIPFGMQQQMYQAPNQLSLNNLIAQTADNPSIILSQDPHKGQQSHQHFGDLSYGQLQLPHQLFENISHQNSWGTTLPEQINEKYHKMSGDSGRADGTLVNAISESGEHSRLVLCVEPVMAVSLASCKIELPLVGQLGTDIELKPDSVEGQVGARVISNVEPSVVDVRDIEVHEPKKATEKKSKKQKSSKSQSSGQTKGLLKNATLQQSKNSKFEKPNYIETNLKEVNRDEEDYETHKQTSGKAWKPAPGFKAKSLIEIQQEEHKKAQTEMPVIEVATTVNSHSVANPVSTKASSQNHKEAGNIENLVRSKTSQNSKSKKSPLHDLLAEEDVEIFNGRDGTGPDSISFSQYLAPHLEPIDDGGFVEAKDAKRSRKKSTKSKGSGSKISKPVASGETPISSSPIEKGKSSRSVQQEKEQLPTIPSGPSLGDFVLWRGEPTSPSPSPAWTIDSGKVHKPLSLRDILKEQEQFTTPQKSQPAKSAQSSGPSRTISTPSKVASSSHINSQAFHSIYKGDDDMFSGAIEQSKLETMQ</sequence>
<dbReference type="EMBL" id="CM001219">
    <property type="protein sequence ID" value="KEH36151.1"/>
    <property type="molecule type" value="Genomic_DNA"/>
</dbReference>
<dbReference type="HOGENOM" id="CLU_431731_0_0_1"/>
<dbReference type="AlphaFoldDB" id="A0A072V399"/>
<feature type="compositionally biased region" description="Low complexity" evidence="1">
    <location>
        <begin position="482"/>
        <end position="491"/>
    </location>
</feature>
<evidence type="ECO:0000313" key="3">
    <source>
        <dbReference type="EnsemblPlants" id="KEH36151"/>
    </source>
</evidence>
<feature type="compositionally biased region" description="Low complexity" evidence="1">
    <location>
        <begin position="575"/>
        <end position="590"/>
    </location>
</feature>
<feature type="region of interest" description="Disordered" evidence="1">
    <location>
        <begin position="270"/>
        <end position="349"/>
    </location>
</feature>
<keyword evidence="4" id="KW-1185">Reference proteome</keyword>
<name>A0A072V399_MEDTR</name>
<dbReference type="STRING" id="3880.A0A072V399"/>
<feature type="compositionally biased region" description="Low complexity" evidence="1">
    <location>
        <begin position="35"/>
        <end position="47"/>
    </location>
</feature>
<feature type="compositionally biased region" description="Polar residues" evidence="1">
    <location>
        <begin position="387"/>
        <end position="398"/>
    </location>
</feature>
<dbReference type="PANTHER" id="PTHR47471">
    <property type="entry name" value="GYF DOMAIN-CONTAINING PROTEIN"/>
    <property type="match status" value="1"/>
</dbReference>
<evidence type="ECO:0000256" key="1">
    <source>
        <dbReference type="SAM" id="MobiDB-lite"/>
    </source>
</evidence>
<feature type="region of interest" description="Disordered" evidence="1">
    <location>
        <begin position="567"/>
        <end position="604"/>
    </location>
</feature>
<evidence type="ECO:0000313" key="2">
    <source>
        <dbReference type="EMBL" id="KEH36151.1"/>
    </source>
</evidence>
<dbReference type="Proteomes" id="UP000002051">
    <property type="component" value="Chromosome 3"/>
</dbReference>
<feature type="region of interest" description="Disordered" evidence="1">
    <location>
        <begin position="387"/>
        <end position="555"/>
    </location>
</feature>
<dbReference type="PANTHER" id="PTHR47471:SF1">
    <property type="entry name" value="PROTEIN ESSENTIAL FOR POTEXVIRUS ACCUMULATION 1"/>
    <property type="match status" value="1"/>
</dbReference>
<feature type="compositionally biased region" description="Basic and acidic residues" evidence="1">
    <location>
        <begin position="270"/>
        <end position="283"/>
    </location>
</feature>
<reference evidence="3" key="3">
    <citation type="submission" date="2015-04" db="UniProtKB">
        <authorList>
            <consortium name="EnsemblPlants"/>
        </authorList>
    </citation>
    <scope>IDENTIFICATION</scope>
    <source>
        <strain evidence="3">cv. Jemalong A17</strain>
    </source>
</reference>
<dbReference type="EnsemblPlants" id="KEH36151">
    <property type="protein sequence ID" value="KEH36151"/>
    <property type="gene ID" value="MTR_3g111810"/>
</dbReference>
<organism evidence="2 4">
    <name type="scientific">Medicago truncatula</name>
    <name type="common">Barrel medic</name>
    <name type="synonym">Medicago tribuloides</name>
    <dbReference type="NCBI Taxonomy" id="3880"/>
    <lineage>
        <taxon>Eukaryota</taxon>
        <taxon>Viridiplantae</taxon>
        <taxon>Streptophyta</taxon>
        <taxon>Embryophyta</taxon>
        <taxon>Tracheophyta</taxon>
        <taxon>Spermatophyta</taxon>
        <taxon>Magnoliopsida</taxon>
        <taxon>eudicotyledons</taxon>
        <taxon>Gunneridae</taxon>
        <taxon>Pentapetalae</taxon>
        <taxon>rosids</taxon>
        <taxon>fabids</taxon>
        <taxon>Fabales</taxon>
        <taxon>Fabaceae</taxon>
        <taxon>Papilionoideae</taxon>
        <taxon>50 kb inversion clade</taxon>
        <taxon>NPAAA clade</taxon>
        <taxon>Hologalegina</taxon>
        <taxon>IRL clade</taxon>
        <taxon>Trifolieae</taxon>
        <taxon>Medicago</taxon>
    </lineage>
</organism>
<reference evidence="2 4" key="1">
    <citation type="journal article" date="2011" name="Nature">
        <title>The Medicago genome provides insight into the evolution of rhizobial symbioses.</title>
        <authorList>
            <person name="Young N.D."/>
            <person name="Debelle F."/>
            <person name="Oldroyd G.E."/>
            <person name="Geurts R."/>
            <person name="Cannon S.B."/>
            <person name="Udvardi M.K."/>
            <person name="Benedito V.A."/>
            <person name="Mayer K.F."/>
            <person name="Gouzy J."/>
            <person name="Schoof H."/>
            <person name="Van de Peer Y."/>
            <person name="Proost S."/>
            <person name="Cook D.R."/>
            <person name="Meyers B.C."/>
            <person name="Spannagl M."/>
            <person name="Cheung F."/>
            <person name="De Mita S."/>
            <person name="Krishnakumar V."/>
            <person name="Gundlach H."/>
            <person name="Zhou S."/>
            <person name="Mudge J."/>
            <person name="Bharti A.K."/>
            <person name="Murray J.D."/>
            <person name="Naoumkina M.A."/>
            <person name="Rosen B."/>
            <person name="Silverstein K.A."/>
            <person name="Tang H."/>
            <person name="Rombauts S."/>
            <person name="Zhao P.X."/>
            <person name="Zhou P."/>
            <person name="Barbe V."/>
            <person name="Bardou P."/>
            <person name="Bechner M."/>
            <person name="Bellec A."/>
            <person name="Berger A."/>
            <person name="Berges H."/>
            <person name="Bidwell S."/>
            <person name="Bisseling T."/>
            <person name="Choisne N."/>
            <person name="Couloux A."/>
            <person name="Denny R."/>
            <person name="Deshpande S."/>
            <person name="Dai X."/>
            <person name="Doyle J.J."/>
            <person name="Dudez A.M."/>
            <person name="Farmer A.D."/>
            <person name="Fouteau S."/>
            <person name="Franken C."/>
            <person name="Gibelin C."/>
            <person name="Gish J."/>
            <person name="Goldstein S."/>
            <person name="Gonzalez A.J."/>
            <person name="Green P.J."/>
            <person name="Hallab A."/>
            <person name="Hartog M."/>
            <person name="Hua A."/>
            <person name="Humphray S.J."/>
            <person name="Jeong D.H."/>
            <person name="Jing Y."/>
            <person name="Jocker A."/>
            <person name="Kenton S.M."/>
            <person name="Kim D.J."/>
            <person name="Klee K."/>
            <person name="Lai H."/>
            <person name="Lang C."/>
            <person name="Lin S."/>
            <person name="Macmil S.L."/>
            <person name="Magdelenat G."/>
            <person name="Matthews L."/>
            <person name="McCorrison J."/>
            <person name="Monaghan E.L."/>
            <person name="Mun J.H."/>
            <person name="Najar F.Z."/>
            <person name="Nicholson C."/>
            <person name="Noirot C."/>
            <person name="O'Bleness M."/>
            <person name="Paule C.R."/>
            <person name="Poulain J."/>
            <person name="Prion F."/>
            <person name="Qin B."/>
            <person name="Qu C."/>
            <person name="Retzel E.F."/>
            <person name="Riddle C."/>
            <person name="Sallet E."/>
            <person name="Samain S."/>
            <person name="Samson N."/>
            <person name="Sanders I."/>
            <person name="Saurat O."/>
            <person name="Scarpelli C."/>
            <person name="Schiex T."/>
            <person name="Segurens B."/>
            <person name="Severin A.J."/>
            <person name="Sherrier D.J."/>
            <person name="Shi R."/>
            <person name="Sims S."/>
            <person name="Singer S.R."/>
            <person name="Sinharoy S."/>
            <person name="Sterck L."/>
            <person name="Viollet A."/>
            <person name="Wang B.B."/>
            <person name="Wang K."/>
            <person name="Wang M."/>
            <person name="Wang X."/>
            <person name="Warfsmann J."/>
            <person name="Weissenbach J."/>
            <person name="White D.D."/>
            <person name="White J.D."/>
            <person name="Wiley G.B."/>
            <person name="Wincker P."/>
            <person name="Xing Y."/>
            <person name="Yang L."/>
            <person name="Yao Z."/>
            <person name="Ying F."/>
            <person name="Zhai J."/>
            <person name="Zhou L."/>
            <person name="Zuber A."/>
            <person name="Denarie J."/>
            <person name="Dixon R.A."/>
            <person name="May G.D."/>
            <person name="Schwartz D.C."/>
            <person name="Rogers J."/>
            <person name="Quetier F."/>
            <person name="Town C.D."/>
            <person name="Roe B.A."/>
        </authorList>
    </citation>
    <scope>NUCLEOTIDE SEQUENCE [LARGE SCALE GENOMIC DNA]</scope>
    <source>
        <strain evidence="2">A17</strain>
        <strain evidence="3 4">cv. Jemalong A17</strain>
    </source>
</reference>